<comment type="cofactor">
    <cofactor evidence="3">
        <name>Zn(2+)</name>
        <dbReference type="ChEBI" id="CHEBI:29105"/>
    </cofactor>
</comment>
<dbReference type="GO" id="GO:0006730">
    <property type="term" value="P:one-carbon metabolic process"/>
    <property type="evidence" value="ECO:0007669"/>
    <property type="project" value="TreeGrafter"/>
</dbReference>
<dbReference type="EMBL" id="JBAMMX010000003">
    <property type="protein sequence ID" value="KAK6944051.1"/>
    <property type="molecule type" value="Genomic_DNA"/>
</dbReference>
<dbReference type="PROSITE" id="PS51144">
    <property type="entry name" value="ALPHA_CA_2"/>
    <property type="match status" value="1"/>
</dbReference>
<gene>
    <name evidence="5" type="ORF">RJ641_025153</name>
</gene>
<comment type="caution">
    <text evidence="5">The sequence shown here is derived from an EMBL/GenBank/DDBJ whole genome shotgun (WGS) entry which is preliminary data.</text>
</comment>
<dbReference type="GO" id="GO:0008270">
    <property type="term" value="F:zinc ion binding"/>
    <property type="evidence" value="ECO:0007669"/>
    <property type="project" value="UniProtKB-UniRule"/>
</dbReference>
<evidence type="ECO:0000256" key="2">
    <source>
        <dbReference type="ARBA" id="ARBA00022833"/>
    </source>
</evidence>
<keyword evidence="3" id="KW-0456">Lyase</keyword>
<keyword evidence="2 3" id="KW-0862">Zinc</keyword>
<keyword evidence="1 3" id="KW-0479">Metal-binding</keyword>
<dbReference type="Pfam" id="PF00194">
    <property type="entry name" value="Carb_anhydrase"/>
    <property type="match status" value="1"/>
</dbReference>
<feature type="domain" description="Alpha-carbonic anhydrase" evidence="4">
    <location>
        <begin position="1"/>
        <end position="106"/>
    </location>
</feature>
<dbReference type="InterPro" id="IPR018338">
    <property type="entry name" value="Carbonic_anhydrase_a-class_CS"/>
</dbReference>
<dbReference type="PROSITE" id="PS00162">
    <property type="entry name" value="ALPHA_CA_1"/>
    <property type="match status" value="1"/>
</dbReference>
<sequence length="106" mass="11937">MHWHSPSEHTIDGQSYPLELHLVHKASDGNHTVMGILFQYGDSDPIVEKLEEGLKRLAKEGEINEEAQIPLGAIDTEHLRVRKGALLRRAVVLNMLTGEDNFQRTS</sequence>
<dbReference type="InterPro" id="IPR023561">
    <property type="entry name" value="Carbonic_anhydrase_a-class"/>
</dbReference>
<evidence type="ECO:0000313" key="5">
    <source>
        <dbReference type="EMBL" id="KAK6944051.1"/>
    </source>
</evidence>
<protein>
    <recommendedName>
        <fullName evidence="3">Carbonic anhydrase</fullName>
        <ecNumber evidence="3">4.2.1.1</ecNumber>
    </recommendedName>
</protein>
<accession>A0AAN8W9W7</accession>
<evidence type="ECO:0000313" key="6">
    <source>
        <dbReference type="Proteomes" id="UP001370490"/>
    </source>
</evidence>
<name>A0AAN8W9W7_9MAGN</name>
<evidence type="ECO:0000256" key="1">
    <source>
        <dbReference type="ARBA" id="ARBA00022723"/>
    </source>
</evidence>
<comment type="function">
    <text evidence="3">Reversible hydration of carbon dioxide.</text>
</comment>
<dbReference type="EC" id="4.2.1.1" evidence="3"/>
<organism evidence="5 6">
    <name type="scientific">Dillenia turbinata</name>
    <dbReference type="NCBI Taxonomy" id="194707"/>
    <lineage>
        <taxon>Eukaryota</taxon>
        <taxon>Viridiplantae</taxon>
        <taxon>Streptophyta</taxon>
        <taxon>Embryophyta</taxon>
        <taxon>Tracheophyta</taxon>
        <taxon>Spermatophyta</taxon>
        <taxon>Magnoliopsida</taxon>
        <taxon>eudicotyledons</taxon>
        <taxon>Gunneridae</taxon>
        <taxon>Pentapetalae</taxon>
        <taxon>Dilleniales</taxon>
        <taxon>Dilleniaceae</taxon>
        <taxon>Dillenia</taxon>
    </lineage>
</organism>
<dbReference type="Proteomes" id="UP001370490">
    <property type="component" value="Unassembled WGS sequence"/>
</dbReference>
<comment type="similarity">
    <text evidence="3">Belongs to the alpha-carbonic anhydrase family.</text>
</comment>
<dbReference type="PANTHER" id="PTHR18952:SF236">
    <property type="entry name" value="ALPHA CARBONIC ANHYDRASE 1, CHLOROPLASTIC"/>
    <property type="match status" value="1"/>
</dbReference>
<evidence type="ECO:0000256" key="3">
    <source>
        <dbReference type="RuleBase" id="RU367011"/>
    </source>
</evidence>
<dbReference type="InterPro" id="IPR001148">
    <property type="entry name" value="CA_dom"/>
</dbReference>
<evidence type="ECO:0000259" key="4">
    <source>
        <dbReference type="PROSITE" id="PS51144"/>
    </source>
</evidence>
<dbReference type="SUPFAM" id="SSF51069">
    <property type="entry name" value="Carbonic anhydrase"/>
    <property type="match status" value="1"/>
</dbReference>
<dbReference type="Gene3D" id="3.10.200.10">
    <property type="entry name" value="Alpha carbonic anhydrase"/>
    <property type="match status" value="1"/>
</dbReference>
<proteinExistence type="inferred from homology"/>
<comment type="catalytic activity">
    <reaction evidence="3">
        <text>hydrogencarbonate + H(+) = CO2 + H2O</text>
        <dbReference type="Rhea" id="RHEA:10748"/>
        <dbReference type="ChEBI" id="CHEBI:15377"/>
        <dbReference type="ChEBI" id="CHEBI:15378"/>
        <dbReference type="ChEBI" id="CHEBI:16526"/>
        <dbReference type="ChEBI" id="CHEBI:17544"/>
        <dbReference type="EC" id="4.2.1.1"/>
    </reaction>
</comment>
<dbReference type="PANTHER" id="PTHR18952">
    <property type="entry name" value="CARBONIC ANHYDRASE"/>
    <property type="match status" value="1"/>
</dbReference>
<reference evidence="5 6" key="1">
    <citation type="submission" date="2023-12" db="EMBL/GenBank/DDBJ databases">
        <title>A high-quality genome assembly for Dillenia turbinata (Dilleniales).</title>
        <authorList>
            <person name="Chanderbali A."/>
        </authorList>
    </citation>
    <scope>NUCLEOTIDE SEQUENCE [LARGE SCALE GENOMIC DNA]</scope>
    <source>
        <strain evidence="5">LSX21</strain>
        <tissue evidence="5">Leaf</tissue>
    </source>
</reference>
<dbReference type="AlphaFoldDB" id="A0AAN8W9W7"/>
<keyword evidence="6" id="KW-1185">Reference proteome</keyword>
<dbReference type="InterPro" id="IPR036398">
    <property type="entry name" value="CA_dom_sf"/>
</dbReference>
<dbReference type="GO" id="GO:0004089">
    <property type="term" value="F:carbonate dehydratase activity"/>
    <property type="evidence" value="ECO:0007669"/>
    <property type="project" value="UniProtKB-UniRule"/>
</dbReference>